<evidence type="ECO:0000256" key="3">
    <source>
        <dbReference type="ARBA" id="ARBA00023235"/>
    </source>
</evidence>
<dbReference type="GO" id="GO:0004165">
    <property type="term" value="F:delta(3)-delta(2)-enoyl-CoA isomerase activity"/>
    <property type="evidence" value="ECO:0007669"/>
    <property type="project" value="UniProtKB-ARBA"/>
</dbReference>
<evidence type="ECO:0000313" key="5">
    <source>
        <dbReference type="EMBL" id="RST85381.1"/>
    </source>
</evidence>
<evidence type="ECO:0000256" key="4">
    <source>
        <dbReference type="RuleBase" id="RU003707"/>
    </source>
</evidence>
<dbReference type="PANTHER" id="PTHR43684:SF1">
    <property type="entry name" value="ENOYL-COA DELTA ISOMERASE 2"/>
    <property type="match status" value="1"/>
</dbReference>
<dbReference type="AlphaFoldDB" id="A0A3S0A5Q9"/>
<dbReference type="RefSeq" id="WP_126700937.1">
    <property type="nucleotide sequence ID" value="NZ_RWKW01000056.1"/>
</dbReference>
<name>A0A3S0A5Q9_9HYPH</name>
<comment type="similarity">
    <text evidence="4">Belongs to the enoyl-CoA hydratase/isomerase family.</text>
</comment>
<keyword evidence="2" id="KW-0576">Peroxisome</keyword>
<evidence type="ECO:0000256" key="1">
    <source>
        <dbReference type="ARBA" id="ARBA00004275"/>
    </source>
</evidence>
<reference evidence="5 6" key="1">
    <citation type="submission" date="2018-12" db="EMBL/GenBank/DDBJ databases">
        <title>Mesorhizobium carbonis sp. nov., isolated from coal mine water.</title>
        <authorList>
            <person name="Xin W."/>
            <person name="Xu Z."/>
            <person name="Xiang F."/>
            <person name="Zhang J."/>
            <person name="Xi L."/>
            <person name="Liu J."/>
        </authorList>
    </citation>
    <scope>NUCLEOTIDE SEQUENCE [LARGE SCALE GENOMIC DNA]</scope>
    <source>
        <strain evidence="5 6">B2.3</strain>
    </source>
</reference>
<keyword evidence="3 5" id="KW-0413">Isomerase</keyword>
<dbReference type="OrthoDB" id="9795727at2"/>
<dbReference type="PROSITE" id="PS00166">
    <property type="entry name" value="ENOYL_COA_HYDRATASE"/>
    <property type="match status" value="1"/>
</dbReference>
<dbReference type="Proteomes" id="UP000278398">
    <property type="component" value="Unassembled WGS sequence"/>
</dbReference>
<dbReference type="PANTHER" id="PTHR43684">
    <property type="match status" value="1"/>
</dbReference>
<sequence length="250" mass="26051">MQELDCVREGGLLLLTLNVPGKKNALTDLLRAELQKAIADAQDDASVTAILLSGAAGSFSSGGDISAMTSDPKVARRRMAILHDIARLLIAGRKPSVAAVAGPAFGAGFSLALCCDAVIADTSAKFCASFGRIGLPPDLALGWTLPSRVPVAKARQLLLSGRVVEAEEAGALGIADEVVEPEALMETARRWAADLSANLPGPKGHLKALLALDTLDRVLAAEMEAYIACLASQEHISAREAFLSKGKTRT</sequence>
<comment type="subcellular location">
    <subcellularLocation>
        <location evidence="1">Peroxisome</location>
    </subcellularLocation>
</comment>
<evidence type="ECO:0000313" key="6">
    <source>
        <dbReference type="Proteomes" id="UP000278398"/>
    </source>
</evidence>
<protein>
    <submittedName>
        <fullName evidence="5">Enoyl-CoA hydratase/isomerase family protein</fullName>
    </submittedName>
</protein>
<organism evidence="5 6">
    <name type="scientific">Aquibium carbonis</name>
    <dbReference type="NCBI Taxonomy" id="2495581"/>
    <lineage>
        <taxon>Bacteria</taxon>
        <taxon>Pseudomonadati</taxon>
        <taxon>Pseudomonadota</taxon>
        <taxon>Alphaproteobacteria</taxon>
        <taxon>Hyphomicrobiales</taxon>
        <taxon>Phyllobacteriaceae</taxon>
        <taxon>Aquibium</taxon>
    </lineage>
</organism>
<dbReference type="Pfam" id="PF00378">
    <property type="entry name" value="ECH_1"/>
    <property type="match status" value="1"/>
</dbReference>
<dbReference type="InterPro" id="IPR018376">
    <property type="entry name" value="Enoyl-CoA_hyd/isom_CS"/>
</dbReference>
<dbReference type="InterPro" id="IPR029045">
    <property type="entry name" value="ClpP/crotonase-like_dom_sf"/>
</dbReference>
<gene>
    <name evidence="5" type="ORF">EJC49_15980</name>
</gene>
<evidence type="ECO:0000256" key="2">
    <source>
        <dbReference type="ARBA" id="ARBA00023140"/>
    </source>
</evidence>
<dbReference type="InterPro" id="IPR051053">
    <property type="entry name" value="ECH/Chromodomain_protein"/>
</dbReference>
<dbReference type="EMBL" id="RWKW01000056">
    <property type="protein sequence ID" value="RST85381.1"/>
    <property type="molecule type" value="Genomic_DNA"/>
</dbReference>
<comment type="caution">
    <text evidence="5">The sequence shown here is derived from an EMBL/GenBank/DDBJ whole genome shotgun (WGS) entry which is preliminary data.</text>
</comment>
<proteinExistence type="inferred from homology"/>
<dbReference type="CDD" id="cd06558">
    <property type="entry name" value="crotonase-like"/>
    <property type="match status" value="1"/>
</dbReference>
<dbReference type="SUPFAM" id="SSF52096">
    <property type="entry name" value="ClpP/crotonase"/>
    <property type="match status" value="1"/>
</dbReference>
<accession>A0A3S0A5Q9</accession>
<dbReference type="Gene3D" id="3.90.226.10">
    <property type="entry name" value="2-enoyl-CoA Hydratase, Chain A, domain 1"/>
    <property type="match status" value="1"/>
</dbReference>
<dbReference type="InterPro" id="IPR001753">
    <property type="entry name" value="Enoyl-CoA_hydra/iso"/>
</dbReference>
<keyword evidence="6" id="KW-1185">Reference proteome</keyword>